<dbReference type="EMBL" id="JBBPBM010000028">
    <property type="protein sequence ID" value="KAK8538019.1"/>
    <property type="molecule type" value="Genomic_DNA"/>
</dbReference>
<gene>
    <name evidence="1" type="ORF">V6N12_044158</name>
</gene>
<accession>A0ABR2DGG2</accession>
<keyword evidence="2" id="KW-1185">Reference proteome</keyword>
<organism evidence="1 2">
    <name type="scientific">Hibiscus sabdariffa</name>
    <name type="common">roselle</name>
    <dbReference type="NCBI Taxonomy" id="183260"/>
    <lineage>
        <taxon>Eukaryota</taxon>
        <taxon>Viridiplantae</taxon>
        <taxon>Streptophyta</taxon>
        <taxon>Embryophyta</taxon>
        <taxon>Tracheophyta</taxon>
        <taxon>Spermatophyta</taxon>
        <taxon>Magnoliopsida</taxon>
        <taxon>eudicotyledons</taxon>
        <taxon>Gunneridae</taxon>
        <taxon>Pentapetalae</taxon>
        <taxon>rosids</taxon>
        <taxon>malvids</taxon>
        <taxon>Malvales</taxon>
        <taxon>Malvaceae</taxon>
        <taxon>Malvoideae</taxon>
        <taxon>Hibiscus</taxon>
    </lineage>
</organism>
<reference evidence="1 2" key="1">
    <citation type="journal article" date="2024" name="G3 (Bethesda)">
        <title>Genome assembly of Hibiscus sabdariffa L. provides insights into metabolisms of medicinal natural products.</title>
        <authorList>
            <person name="Kim T."/>
        </authorList>
    </citation>
    <scope>NUCLEOTIDE SEQUENCE [LARGE SCALE GENOMIC DNA]</scope>
    <source>
        <strain evidence="1">TK-2024</strain>
        <tissue evidence="1">Old leaves</tissue>
    </source>
</reference>
<sequence>MAIKVVVEIENCKSELARIRKKMDELKESLCRERSTRLETDNFMEEFDGYVDKCERCPEVCEGPLDPVKDFPRKNPRAASIVADVPDAMSKNLQQLVFSRECFDIS</sequence>
<comment type="caution">
    <text evidence="1">The sequence shown here is derived from an EMBL/GenBank/DDBJ whole genome shotgun (WGS) entry which is preliminary data.</text>
</comment>
<protein>
    <submittedName>
        <fullName evidence="1">Uncharacterized protein</fullName>
    </submittedName>
</protein>
<proteinExistence type="predicted"/>
<name>A0ABR2DGG2_9ROSI</name>
<evidence type="ECO:0000313" key="2">
    <source>
        <dbReference type="Proteomes" id="UP001472677"/>
    </source>
</evidence>
<dbReference type="Proteomes" id="UP001472677">
    <property type="component" value="Unassembled WGS sequence"/>
</dbReference>
<evidence type="ECO:0000313" key="1">
    <source>
        <dbReference type="EMBL" id="KAK8538019.1"/>
    </source>
</evidence>